<organism evidence="5 6">
    <name type="scientific">Mucilaginibacter hurinus</name>
    <dbReference type="NCBI Taxonomy" id="2201324"/>
    <lineage>
        <taxon>Bacteria</taxon>
        <taxon>Pseudomonadati</taxon>
        <taxon>Bacteroidota</taxon>
        <taxon>Sphingobacteriia</taxon>
        <taxon>Sphingobacteriales</taxon>
        <taxon>Sphingobacteriaceae</taxon>
        <taxon>Mucilaginibacter</taxon>
    </lineage>
</organism>
<dbReference type="PANTHER" id="PTHR38041:SF1">
    <property type="entry name" value="CHORISMATE MUTASE"/>
    <property type="match status" value="1"/>
</dbReference>
<dbReference type="EC" id="5.4.99.5" evidence="1"/>
<dbReference type="Gene3D" id="1.20.59.10">
    <property type="entry name" value="Chorismate mutase"/>
    <property type="match status" value="1"/>
</dbReference>
<dbReference type="AlphaFoldDB" id="A0A367GSC8"/>
<comment type="caution">
    <text evidence="5">The sequence shown here is derived from an EMBL/GenBank/DDBJ whole genome shotgun (WGS) entry which is preliminary data.</text>
</comment>
<dbReference type="InterPro" id="IPR036979">
    <property type="entry name" value="CM_dom_sf"/>
</dbReference>
<dbReference type="InterPro" id="IPR036263">
    <property type="entry name" value="Chorismate_II_sf"/>
</dbReference>
<keyword evidence="3" id="KW-0732">Signal</keyword>
<dbReference type="SUPFAM" id="SSF48600">
    <property type="entry name" value="Chorismate mutase II"/>
    <property type="match status" value="1"/>
</dbReference>
<gene>
    <name evidence="5" type="ORF">DJ568_04630</name>
</gene>
<dbReference type="Pfam" id="PF01817">
    <property type="entry name" value="CM_2"/>
    <property type="match status" value="1"/>
</dbReference>
<dbReference type="GO" id="GO:0046417">
    <property type="term" value="P:chorismate metabolic process"/>
    <property type="evidence" value="ECO:0007669"/>
    <property type="project" value="InterPro"/>
</dbReference>
<dbReference type="GO" id="GO:0009697">
    <property type="term" value="P:salicylic acid biosynthetic process"/>
    <property type="evidence" value="ECO:0007669"/>
    <property type="project" value="TreeGrafter"/>
</dbReference>
<sequence length="125" mass="14152">MTLNIYKKLMVSALLCLGTTYSALAQSKTQTEVNADLSVYRKQIDSLDKLLIQVLGNRQRVVKEVGIYKKKHNVPPLQPARFKQVLDRAIISGEKENLSAMFITELMNAIHKESLRIEADSVLKH</sequence>
<evidence type="ECO:0000313" key="6">
    <source>
        <dbReference type="Proteomes" id="UP000253209"/>
    </source>
</evidence>
<dbReference type="PROSITE" id="PS51168">
    <property type="entry name" value="CHORISMATE_MUT_2"/>
    <property type="match status" value="1"/>
</dbReference>
<evidence type="ECO:0000256" key="1">
    <source>
        <dbReference type="ARBA" id="ARBA00012404"/>
    </source>
</evidence>
<dbReference type="GO" id="GO:0004106">
    <property type="term" value="F:chorismate mutase activity"/>
    <property type="evidence" value="ECO:0007669"/>
    <property type="project" value="UniProtKB-EC"/>
</dbReference>
<evidence type="ECO:0000313" key="5">
    <source>
        <dbReference type="EMBL" id="RCH56038.1"/>
    </source>
</evidence>
<dbReference type="EMBL" id="QGDC01000002">
    <property type="protein sequence ID" value="RCH56038.1"/>
    <property type="molecule type" value="Genomic_DNA"/>
</dbReference>
<name>A0A367GSC8_9SPHI</name>
<feature type="domain" description="Chorismate mutase" evidence="4">
    <location>
        <begin position="31"/>
        <end position="122"/>
    </location>
</feature>
<feature type="signal peptide" evidence="3">
    <location>
        <begin position="1"/>
        <end position="25"/>
    </location>
</feature>
<dbReference type="InterPro" id="IPR051331">
    <property type="entry name" value="Chorismate_mutase-related"/>
</dbReference>
<evidence type="ECO:0000256" key="2">
    <source>
        <dbReference type="ARBA" id="ARBA00023235"/>
    </source>
</evidence>
<dbReference type="SMART" id="SM00830">
    <property type="entry name" value="CM_2"/>
    <property type="match status" value="1"/>
</dbReference>
<dbReference type="RefSeq" id="WP_114004075.1">
    <property type="nucleotide sequence ID" value="NZ_QGDC01000002.1"/>
</dbReference>
<dbReference type="PANTHER" id="PTHR38041">
    <property type="entry name" value="CHORISMATE MUTASE"/>
    <property type="match status" value="1"/>
</dbReference>
<keyword evidence="2" id="KW-0413">Isomerase</keyword>
<dbReference type="OrthoDB" id="669870at2"/>
<feature type="chain" id="PRO_5017016668" description="chorismate mutase" evidence="3">
    <location>
        <begin position="26"/>
        <end position="125"/>
    </location>
</feature>
<protein>
    <recommendedName>
        <fullName evidence="1">chorismate mutase</fullName>
        <ecNumber evidence="1">5.4.99.5</ecNumber>
    </recommendedName>
</protein>
<evidence type="ECO:0000259" key="4">
    <source>
        <dbReference type="PROSITE" id="PS51168"/>
    </source>
</evidence>
<dbReference type="Proteomes" id="UP000253209">
    <property type="component" value="Unassembled WGS sequence"/>
</dbReference>
<evidence type="ECO:0000256" key="3">
    <source>
        <dbReference type="SAM" id="SignalP"/>
    </source>
</evidence>
<reference evidence="5 6" key="1">
    <citation type="submission" date="2018-05" db="EMBL/GenBank/DDBJ databases">
        <title>Mucilaginibacter hurinus sp. nov., isolated from briquette warehouse soil.</title>
        <authorList>
            <person name="Choi L."/>
        </authorList>
    </citation>
    <scope>NUCLEOTIDE SEQUENCE [LARGE SCALE GENOMIC DNA]</scope>
    <source>
        <strain evidence="5 6">ZR32</strain>
    </source>
</reference>
<proteinExistence type="predicted"/>
<keyword evidence="6" id="KW-1185">Reference proteome</keyword>
<dbReference type="InterPro" id="IPR002701">
    <property type="entry name" value="CM_II_prokaryot"/>
</dbReference>
<accession>A0A367GSC8</accession>